<dbReference type="KEGG" id="dpd:Deipe_1601"/>
<dbReference type="RefSeq" id="WP_015235449.1">
    <property type="nucleotide sequence ID" value="NC_019793.1"/>
</dbReference>
<proteinExistence type="predicted"/>
<dbReference type="OrthoDB" id="310836at2"/>
<dbReference type="InterPro" id="IPR029787">
    <property type="entry name" value="Nucleotide_cyclase"/>
</dbReference>
<dbReference type="Gene3D" id="3.30.70.1230">
    <property type="entry name" value="Nucleotide cyclase"/>
    <property type="match status" value="1"/>
</dbReference>
<reference evidence="3" key="1">
    <citation type="submission" date="2012-03" db="EMBL/GenBank/DDBJ databases">
        <title>Complete sequence of chromosome of Deinococcus peraridilitoris DSM 19664.</title>
        <authorList>
            <person name="Lucas S."/>
            <person name="Copeland A."/>
            <person name="Lapidus A."/>
            <person name="Glavina del Rio T."/>
            <person name="Dalin E."/>
            <person name="Tice H."/>
            <person name="Bruce D."/>
            <person name="Goodwin L."/>
            <person name="Pitluck S."/>
            <person name="Peters L."/>
            <person name="Mikhailova N."/>
            <person name="Lu M."/>
            <person name="Kyrpides N."/>
            <person name="Mavromatis K."/>
            <person name="Ivanova N."/>
            <person name="Brettin T."/>
            <person name="Detter J.C."/>
            <person name="Han C."/>
            <person name="Larimer F."/>
            <person name="Land M."/>
            <person name="Hauser L."/>
            <person name="Markowitz V."/>
            <person name="Cheng J.-F."/>
            <person name="Hugenholtz P."/>
            <person name="Woyke T."/>
            <person name="Wu D."/>
            <person name="Pukall R."/>
            <person name="Steenblock K."/>
            <person name="Brambilla E."/>
            <person name="Klenk H.-P."/>
            <person name="Eisen J.A."/>
        </authorList>
    </citation>
    <scope>NUCLEOTIDE SEQUENCE [LARGE SCALE GENOMIC DNA]</scope>
    <source>
        <strain evidence="3">DSM 19664 / LMG 22246 / CIP 109416 / KR-200</strain>
    </source>
</reference>
<dbReference type="AlphaFoldDB" id="K9ZZY6"/>
<dbReference type="eggNOG" id="COG2114">
    <property type="taxonomic scope" value="Bacteria"/>
</dbReference>
<keyword evidence="3" id="KW-1185">Reference proteome</keyword>
<evidence type="ECO:0000313" key="2">
    <source>
        <dbReference type="EMBL" id="AFZ67141.1"/>
    </source>
</evidence>
<organism evidence="2 3">
    <name type="scientific">Deinococcus peraridilitoris (strain DSM 19664 / LMG 22246 / CIP 109416 / KR-200)</name>
    <dbReference type="NCBI Taxonomy" id="937777"/>
    <lineage>
        <taxon>Bacteria</taxon>
        <taxon>Thermotogati</taxon>
        <taxon>Deinococcota</taxon>
        <taxon>Deinococci</taxon>
        <taxon>Deinococcales</taxon>
        <taxon>Deinococcaceae</taxon>
        <taxon>Deinococcus</taxon>
    </lineage>
</organism>
<dbReference type="STRING" id="937777.Deipe_1601"/>
<feature type="domain" description="Guanylate cyclase" evidence="1">
    <location>
        <begin position="20"/>
        <end position="141"/>
    </location>
</feature>
<dbReference type="CDD" id="cd07302">
    <property type="entry name" value="CHD"/>
    <property type="match status" value="1"/>
</dbReference>
<dbReference type="GO" id="GO:0009190">
    <property type="term" value="P:cyclic nucleotide biosynthetic process"/>
    <property type="evidence" value="ECO:0007669"/>
    <property type="project" value="InterPro"/>
</dbReference>
<evidence type="ECO:0000259" key="1">
    <source>
        <dbReference type="PROSITE" id="PS50125"/>
    </source>
</evidence>
<protein>
    <submittedName>
        <fullName evidence="2">Family 3 adenylate cyclase</fullName>
    </submittedName>
</protein>
<evidence type="ECO:0000313" key="3">
    <source>
        <dbReference type="Proteomes" id="UP000010467"/>
    </source>
</evidence>
<sequence length="196" mass="20481">MPKPLPLNFQATSAARQEVSVLFADVVGSTALAHALPLEAYSALMTELLQVLILGCAARGGEVLQHQGDAVVAVWPAWQAAFALEAAFESHGRVASLAAATRHGLKLQLRVGVASGEVIIGTVGSSVTAYGLPMNFARRLCDAADAGATLTCAQTQRLTPRATYLSAMALTIPDFPFSELPAQVLLPPSNVTMKIS</sequence>
<dbReference type="PATRIC" id="fig|937777.3.peg.1602"/>
<accession>K9ZZY6</accession>
<dbReference type="InterPro" id="IPR050697">
    <property type="entry name" value="Adenylyl/Guanylyl_Cyclase_3/4"/>
</dbReference>
<dbReference type="HOGENOM" id="CLU_119917_0_0_0"/>
<dbReference type="PROSITE" id="PS50125">
    <property type="entry name" value="GUANYLATE_CYCLASE_2"/>
    <property type="match status" value="1"/>
</dbReference>
<dbReference type="InterPro" id="IPR001054">
    <property type="entry name" value="A/G_cyclase"/>
</dbReference>
<dbReference type="PANTHER" id="PTHR43081:SF1">
    <property type="entry name" value="ADENYLATE CYCLASE, TERMINAL-DIFFERENTIATION SPECIFIC"/>
    <property type="match status" value="1"/>
</dbReference>
<dbReference type="PANTHER" id="PTHR43081">
    <property type="entry name" value="ADENYLATE CYCLASE, TERMINAL-DIFFERENTIATION SPECIFIC-RELATED"/>
    <property type="match status" value="1"/>
</dbReference>
<dbReference type="SUPFAM" id="SSF55073">
    <property type="entry name" value="Nucleotide cyclase"/>
    <property type="match status" value="1"/>
</dbReference>
<dbReference type="EMBL" id="CP003382">
    <property type="protein sequence ID" value="AFZ67141.1"/>
    <property type="molecule type" value="Genomic_DNA"/>
</dbReference>
<dbReference type="GO" id="GO:0035556">
    <property type="term" value="P:intracellular signal transduction"/>
    <property type="evidence" value="ECO:0007669"/>
    <property type="project" value="InterPro"/>
</dbReference>
<name>K9ZZY6_DEIPD</name>
<dbReference type="Proteomes" id="UP000010467">
    <property type="component" value="Chromosome"/>
</dbReference>
<dbReference type="GO" id="GO:0004016">
    <property type="term" value="F:adenylate cyclase activity"/>
    <property type="evidence" value="ECO:0007669"/>
    <property type="project" value="UniProtKB-ARBA"/>
</dbReference>
<gene>
    <name evidence="2" type="ordered locus">Deipe_1601</name>
</gene>
<dbReference type="Pfam" id="PF00211">
    <property type="entry name" value="Guanylate_cyc"/>
    <property type="match status" value="1"/>
</dbReference>